<gene>
    <name evidence="2" type="ORF">Hypma_005982</name>
</gene>
<reference evidence="2" key="1">
    <citation type="submission" date="2018-04" db="EMBL/GenBank/DDBJ databases">
        <title>Whole genome sequencing of Hypsizygus marmoreus.</title>
        <authorList>
            <person name="Choi I.-G."/>
            <person name="Min B."/>
            <person name="Kim J.-G."/>
            <person name="Kim S."/>
            <person name="Oh Y.-L."/>
            <person name="Kong W.-S."/>
            <person name="Park H."/>
            <person name="Jeong J."/>
            <person name="Song E.-S."/>
        </authorList>
    </citation>
    <scope>NUCLEOTIDE SEQUENCE [LARGE SCALE GENOMIC DNA]</scope>
    <source>
        <strain evidence="2">51987-8</strain>
    </source>
</reference>
<sequence length="192" mass="21123">MIDKKAIEMDTMRTEQRPRMPQPGPPAYAETSTHITEDLPRGSIPPQQQPLPPQGPWKPEPVPQQTLTAAQIGELYRAEQFAQCAMGNHERTTNYGICGIIAAVMFGPSLTDVSFFSEDTFPDRPFVLVFGHGGFVVFAEHYLDAAGIFLDSVLGGELSRTRLGMCPVMRATIRTFAGILGMTISRSPDGRR</sequence>
<proteinExistence type="predicted"/>
<dbReference type="OrthoDB" id="2564984at2759"/>
<accession>A0A369K7S9</accession>
<evidence type="ECO:0000313" key="3">
    <source>
        <dbReference type="Proteomes" id="UP000076154"/>
    </source>
</evidence>
<organism evidence="2 3">
    <name type="scientific">Hypsizygus marmoreus</name>
    <name type="common">White beech mushroom</name>
    <name type="synonym">Agaricus marmoreus</name>
    <dbReference type="NCBI Taxonomy" id="39966"/>
    <lineage>
        <taxon>Eukaryota</taxon>
        <taxon>Fungi</taxon>
        <taxon>Dikarya</taxon>
        <taxon>Basidiomycota</taxon>
        <taxon>Agaricomycotina</taxon>
        <taxon>Agaricomycetes</taxon>
        <taxon>Agaricomycetidae</taxon>
        <taxon>Agaricales</taxon>
        <taxon>Tricholomatineae</taxon>
        <taxon>Lyophyllaceae</taxon>
        <taxon>Hypsizygus</taxon>
    </lineage>
</organism>
<comment type="caution">
    <text evidence="2">The sequence shown here is derived from an EMBL/GenBank/DDBJ whole genome shotgun (WGS) entry which is preliminary data.</text>
</comment>
<dbReference type="AlphaFoldDB" id="A0A369K7S9"/>
<evidence type="ECO:0000256" key="1">
    <source>
        <dbReference type="SAM" id="MobiDB-lite"/>
    </source>
</evidence>
<protein>
    <submittedName>
        <fullName evidence="2">Uncharacterized protein</fullName>
    </submittedName>
</protein>
<feature type="region of interest" description="Disordered" evidence="1">
    <location>
        <begin position="1"/>
        <end position="60"/>
    </location>
</feature>
<dbReference type="EMBL" id="LUEZ02000004">
    <property type="protein sequence ID" value="RDB30679.1"/>
    <property type="molecule type" value="Genomic_DNA"/>
</dbReference>
<dbReference type="Proteomes" id="UP000076154">
    <property type="component" value="Unassembled WGS sequence"/>
</dbReference>
<keyword evidence="3" id="KW-1185">Reference proteome</keyword>
<feature type="compositionally biased region" description="Pro residues" evidence="1">
    <location>
        <begin position="47"/>
        <end position="60"/>
    </location>
</feature>
<dbReference type="STRING" id="39966.A0A369K7S9"/>
<name>A0A369K7S9_HYPMA</name>
<evidence type="ECO:0000313" key="2">
    <source>
        <dbReference type="EMBL" id="RDB30679.1"/>
    </source>
</evidence>
<feature type="compositionally biased region" description="Basic and acidic residues" evidence="1">
    <location>
        <begin position="1"/>
        <end position="18"/>
    </location>
</feature>
<dbReference type="InParanoid" id="A0A369K7S9"/>